<dbReference type="HOGENOM" id="CLU_2377822_0_0_6"/>
<dbReference type="EC" id="5.4.3.8" evidence="2"/>
<reference evidence="2 3" key="1">
    <citation type="journal article" date="2011" name="PLoS Pathog.">
        <title>Dynamic evolution of pathogenicity revealed by sequencing and comparative genomics of 19 Pseudomonas syringae isolates.</title>
        <authorList>
            <person name="Baltrus D.A."/>
            <person name="Nishimura M.T."/>
            <person name="Romanchuk A."/>
            <person name="Chang J.H."/>
            <person name="Mukhtar M.S."/>
            <person name="Cherkis K."/>
            <person name="Roach J."/>
            <person name="Grant S.R."/>
            <person name="Jones C.D."/>
            <person name="Dangl J.L."/>
        </authorList>
    </citation>
    <scope>NUCLEOTIDE SEQUENCE [LARGE SCALE GENOMIC DNA]</scope>
    <source>
        <strain evidence="3">M301072PT</strain>
    </source>
</reference>
<keyword evidence="2" id="KW-0413">Isomerase</keyword>
<dbReference type="AlphaFoldDB" id="F3FCD5"/>
<comment type="caution">
    <text evidence="2">The sequence shown here is derived from an EMBL/GenBank/DDBJ whole genome shotgun (WGS) entry which is preliminary data.</text>
</comment>
<dbReference type="InterPro" id="IPR015424">
    <property type="entry name" value="PyrdxlP-dep_Trfase"/>
</dbReference>
<dbReference type="Proteomes" id="UP000004471">
    <property type="component" value="Unassembled WGS sequence"/>
</dbReference>
<keyword evidence="2" id="KW-0032">Aminotransferase</keyword>
<dbReference type="Gene3D" id="3.90.1150.10">
    <property type="entry name" value="Aspartate Aminotransferase, domain 1"/>
    <property type="match status" value="1"/>
</dbReference>
<accession>F3FCD5</accession>
<gene>
    <name evidence="2" type="ORF">PSYJA_02109</name>
</gene>
<dbReference type="PATRIC" id="fig|629262.5.peg.347"/>
<keyword evidence="2" id="KW-0808">Transferase</keyword>
<evidence type="ECO:0000313" key="2">
    <source>
        <dbReference type="EMBL" id="EGH27871.1"/>
    </source>
</evidence>
<dbReference type="PANTHER" id="PTHR43713">
    <property type="entry name" value="GLUTAMATE-1-SEMIALDEHYDE 2,1-AMINOMUTASE"/>
    <property type="match status" value="1"/>
</dbReference>
<dbReference type="SUPFAM" id="SSF53383">
    <property type="entry name" value="PLP-dependent transferases"/>
    <property type="match status" value="1"/>
</dbReference>
<dbReference type="GO" id="GO:0042286">
    <property type="term" value="F:glutamate-1-semialdehyde 2,1-aminomutase activity"/>
    <property type="evidence" value="ECO:0007669"/>
    <property type="project" value="UniProtKB-EC"/>
</dbReference>
<protein>
    <submittedName>
        <fullName evidence="2">Glutamate-1-semialdehyde aminotransferase</fullName>
        <ecNumber evidence="2">5.4.3.8</ecNumber>
    </submittedName>
</protein>
<dbReference type="InterPro" id="IPR015422">
    <property type="entry name" value="PyrdxlP-dep_Trfase_small"/>
</dbReference>
<dbReference type="PANTHER" id="PTHR43713:SF3">
    <property type="entry name" value="GLUTAMATE-1-SEMIALDEHYDE 2,1-AMINOMUTASE 1, CHLOROPLASTIC-RELATED"/>
    <property type="match status" value="1"/>
</dbReference>
<organism evidence="2 3">
    <name type="scientific">Pseudomonas syringae pv. japonica str. M301072</name>
    <dbReference type="NCBI Taxonomy" id="629262"/>
    <lineage>
        <taxon>Bacteria</taxon>
        <taxon>Pseudomonadati</taxon>
        <taxon>Pseudomonadota</taxon>
        <taxon>Gammaproteobacteria</taxon>
        <taxon>Pseudomonadales</taxon>
        <taxon>Pseudomonadaceae</taxon>
        <taxon>Pseudomonas</taxon>
        <taxon>Pseudomonas syringae</taxon>
    </lineage>
</organism>
<dbReference type="GO" id="GO:0008483">
    <property type="term" value="F:transaminase activity"/>
    <property type="evidence" value="ECO:0007669"/>
    <property type="project" value="UniProtKB-KW"/>
</dbReference>
<feature type="non-terminal residue" evidence="2">
    <location>
        <position position="1"/>
    </location>
</feature>
<dbReference type="EMBL" id="AEAH01000090">
    <property type="protein sequence ID" value="EGH27871.1"/>
    <property type="molecule type" value="Genomic_DNA"/>
</dbReference>
<evidence type="ECO:0000256" key="1">
    <source>
        <dbReference type="ARBA" id="ARBA00001933"/>
    </source>
</evidence>
<sequence length="94" mass="10143">GLQQRADAAGIPFVTTQAGGMFGLYFSEAEEIVTFEDVMTSDSERFKRFFHLMLDGGVYLAPSAFEAGFTSIAHGDAELKLTLDAAEKAFAALK</sequence>
<name>F3FCD5_PSESX</name>
<comment type="cofactor">
    <cofactor evidence="1">
        <name>pyridoxal 5'-phosphate</name>
        <dbReference type="ChEBI" id="CHEBI:597326"/>
    </cofactor>
</comment>
<evidence type="ECO:0000313" key="3">
    <source>
        <dbReference type="Proteomes" id="UP000004471"/>
    </source>
</evidence>
<proteinExistence type="predicted"/>